<dbReference type="Gene3D" id="1.20.140.10">
    <property type="entry name" value="Butyryl-CoA Dehydrogenase, subunit A, domain 3"/>
    <property type="match status" value="1"/>
</dbReference>
<comment type="cofactor">
    <cofactor evidence="1 6">
        <name>FAD</name>
        <dbReference type="ChEBI" id="CHEBI:57692"/>
    </cofactor>
</comment>
<evidence type="ECO:0000256" key="1">
    <source>
        <dbReference type="ARBA" id="ARBA00001974"/>
    </source>
</evidence>
<dbReference type="Gene3D" id="1.10.540.10">
    <property type="entry name" value="Acyl-CoA dehydrogenase/oxidase, N-terminal domain"/>
    <property type="match status" value="1"/>
</dbReference>
<feature type="domain" description="Acyl-CoA dehydrogenase/oxidase C-terminal" evidence="8">
    <location>
        <begin position="258"/>
        <end position="407"/>
    </location>
</feature>
<name>A0A402CFT3_RHOWR</name>
<evidence type="ECO:0000256" key="6">
    <source>
        <dbReference type="RuleBase" id="RU362125"/>
    </source>
</evidence>
<dbReference type="Gene3D" id="2.40.110.10">
    <property type="entry name" value="Butyryl-CoA Dehydrogenase, subunit A, domain 2"/>
    <property type="match status" value="1"/>
</dbReference>
<dbReference type="InterPro" id="IPR046373">
    <property type="entry name" value="Acyl-CoA_Oxase/DH_mid-dom_sf"/>
</dbReference>
<keyword evidence="12" id="KW-1185">Reference proteome</keyword>
<evidence type="ECO:0000313" key="11">
    <source>
        <dbReference type="EMBL" id="GCE42488.1"/>
    </source>
</evidence>
<keyword evidence="4 6" id="KW-0274">FAD</keyword>
<evidence type="ECO:0000256" key="2">
    <source>
        <dbReference type="ARBA" id="ARBA00009347"/>
    </source>
</evidence>
<feature type="domain" description="Acyl-CoA dehydrogenase/oxidase N-terminal" evidence="10">
    <location>
        <begin position="28"/>
        <end position="117"/>
    </location>
</feature>
<dbReference type="Proteomes" id="UP000287519">
    <property type="component" value="Unassembled WGS sequence"/>
</dbReference>
<dbReference type="InterPro" id="IPR013786">
    <property type="entry name" value="AcylCoA_DH/ox_N"/>
</dbReference>
<reference evidence="11 12" key="1">
    <citation type="submission" date="2018-11" db="EMBL/GenBank/DDBJ databases">
        <title>Microbial catabolism of amino acid.</title>
        <authorList>
            <person name="Hibi M."/>
            <person name="Ogawa J."/>
        </authorList>
    </citation>
    <scope>NUCLEOTIDE SEQUENCE [LARGE SCALE GENOMIC DNA]</scope>
    <source>
        <strain evidence="11 12">C31-06</strain>
    </source>
</reference>
<dbReference type="Pfam" id="PF02770">
    <property type="entry name" value="Acyl-CoA_dh_M"/>
    <property type="match status" value="1"/>
</dbReference>
<dbReference type="InterPro" id="IPR036250">
    <property type="entry name" value="AcylCo_DH-like_C"/>
</dbReference>
<dbReference type="InterPro" id="IPR037069">
    <property type="entry name" value="AcylCoA_DH/ox_N_sf"/>
</dbReference>
<evidence type="ECO:0000256" key="3">
    <source>
        <dbReference type="ARBA" id="ARBA00022630"/>
    </source>
</evidence>
<dbReference type="SUPFAM" id="SSF47203">
    <property type="entry name" value="Acyl-CoA dehydrogenase C-terminal domain-like"/>
    <property type="match status" value="1"/>
</dbReference>
<dbReference type="InterPro" id="IPR006089">
    <property type="entry name" value="Acyl-CoA_DH_CS"/>
</dbReference>
<dbReference type="GO" id="GO:0050660">
    <property type="term" value="F:flavin adenine dinucleotide binding"/>
    <property type="evidence" value="ECO:0007669"/>
    <property type="project" value="InterPro"/>
</dbReference>
<gene>
    <name evidence="11" type="ORF">Rhow_006427</name>
</gene>
<proteinExistence type="inferred from homology"/>
<evidence type="ECO:0000259" key="9">
    <source>
        <dbReference type="Pfam" id="PF02770"/>
    </source>
</evidence>
<sequence length="412" mass="45158">MPVANPNRTRDDITAPAQPPQLHAPWTTPDRETLLAAARKFTYTEVLPTANSHDRTGEAIPPALMTRLAELGYFGVTVPTEYGGLGLGVFEYAMISEELSRAWMSVASIIARAQGLGTRFDDPDRRRALTERSARGQWIGAAAFSEPESGSDLGSVQTIARRVGDHYVINGRKRWCGNAYEGDFILVLCRIDDNSEAPGPIRTFVLEKPRNSFPPGISGEPIDKIGYNGIISWDLTLTDVPVAADALVEPFGFSGAEGKGFKAVENGLNVARVQTAARAVGLARGALEDTVNYLQSRVQFGTPLADFQALRFTVADMAAKITQARSFYQYVANLMDNGVPCEREAAMTKLLATEMAVEVTGQAMQLFGGNGYTREYAVERYWRDARLTTIFEGTSQIQQKIISDRILPRPNR</sequence>
<dbReference type="PIRSF" id="PIRSF016578">
    <property type="entry name" value="HsaA"/>
    <property type="match status" value="1"/>
</dbReference>
<dbReference type="PANTHER" id="PTHR43884:SF12">
    <property type="entry name" value="ISOVALERYL-COA DEHYDROGENASE, MITOCHONDRIAL-RELATED"/>
    <property type="match status" value="1"/>
</dbReference>
<feature type="domain" description="Acyl-CoA oxidase/dehydrogenase middle" evidence="9">
    <location>
        <begin position="141"/>
        <end position="240"/>
    </location>
</feature>
<dbReference type="PANTHER" id="PTHR43884">
    <property type="entry name" value="ACYL-COA DEHYDROGENASE"/>
    <property type="match status" value="1"/>
</dbReference>
<dbReference type="InterPro" id="IPR006091">
    <property type="entry name" value="Acyl-CoA_Oxase/DH_mid-dom"/>
</dbReference>
<keyword evidence="3 6" id="KW-0285">Flavoprotein</keyword>
<dbReference type="SUPFAM" id="SSF56645">
    <property type="entry name" value="Acyl-CoA dehydrogenase NM domain-like"/>
    <property type="match status" value="1"/>
</dbReference>
<dbReference type="InterPro" id="IPR009100">
    <property type="entry name" value="AcylCoA_DH/oxidase_NM_dom_sf"/>
</dbReference>
<dbReference type="InterPro" id="IPR009075">
    <property type="entry name" value="AcylCo_DH/oxidase_C"/>
</dbReference>
<evidence type="ECO:0000259" key="8">
    <source>
        <dbReference type="Pfam" id="PF00441"/>
    </source>
</evidence>
<dbReference type="PROSITE" id="PS00073">
    <property type="entry name" value="ACYL_COA_DH_2"/>
    <property type="match status" value="1"/>
</dbReference>
<organism evidence="11 12">
    <name type="scientific">Rhodococcus wratislaviensis</name>
    <name type="common">Tsukamurella wratislaviensis</name>
    <dbReference type="NCBI Taxonomy" id="44752"/>
    <lineage>
        <taxon>Bacteria</taxon>
        <taxon>Bacillati</taxon>
        <taxon>Actinomycetota</taxon>
        <taxon>Actinomycetes</taxon>
        <taxon>Mycobacteriales</taxon>
        <taxon>Nocardiaceae</taxon>
        <taxon>Rhodococcus</taxon>
    </lineage>
</organism>
<dbReference type="Pfam" id="PF02771">
    <property type="entry name" value="Acyl-CoA_dh_N"/>
    <property type="match status" value="1"/>
</dbReference>
<dbReference type="EMBL" id="BHYM01000058">
    <property type="protein sequence ID" value="GCE42488.1"/>
    <property type="molecule type" value="Genomic_DNA"/>
</dbReference>
<evidence type="ECO:0000256" key="4">
    <source>
        <dbReference type="ARBA" id="ARBA00022827"/>
    </source>
</evidence>
<comment type="similarity">
    <text evidence="2 6">Belongs to the acyl-CoA dehydrogenase family.</text>
</comment>
<evidence type="ECO:0000313" key="12">
    <source>
        <dbReference type="Proteomes" id="UP000287519"/>
    </source>
</evidence>
<dbReference type="RefSeq" id="WP_225858330.1">
    <property type="nucleotide sequence ID" value="NZ_BHYM01000058.1"/>
</dbReference>
<evidence type="ECO:0000259" key="10">
    <source>
        <dbReference type="Pfam" id="PF02771"/>
    </source>
</evidence>
<feature type="region of interest" description="Disordered" evidence="7">
    <location>
        <begin position="1"/>
        <end position="25"/>
    </location>
</feature>
<evidence type="ECO:0000256" key="5">
    <source>
        <dbReference type="ARBA" id="ARBA00023002"/>
    </source>
</evidence>
<evidence type="ECO:0000256" key="7">
    <source>
        <dbReference type="SAM" id="MobiDB-lite"/>
    </source>
</evidence>
<dbReference type="AlphaFoldDB" id="A0A402CFT3"/>
<keyword evidence="5 6" id="KW-0560">Oxidoreductase</keyword>
<comment type="caution">
    <text evidence="11">The sequence shown here is derived from an EMBL/GenBank/DDBJ whole genome shotgun (WGS) entry which is preliminary data.</text>
</comment>
<dbReference type="GO" id="GO:0003995">
    <property type="term" value="F:acyl-CoA dehydrogenase activity"/>
    <property type="evidence" value="ECO:0007669"/>
    <property type="project" value="InterPro"/>
</dbReference>
<dbReference type="FunFam" id="1.20.140.10:FF:000001">
    <property type="entry name" value="Acyl-CoA dehydrogenase"/>
    <property type="match status" value="1"/>
</dbReference>
<accession>A0A402CFT3</accession>
<dbReference type="Pfam" id="PF00441">
    <property type="entry name" value="Acyl-CoA_dh_1"/>
    <property type="match status" value="1"/>
</dbReference>
<protein>
    <submittedName>
        <fullName evidence="11">Isobutyryl-CoA dehydrogenase</fullName>
    </submittedName>
</protein>